<feature type="compositionally biased region" description="Basic and acidic residues" evidence="1">
    <location>
        <begin position="1490"/>
        <end position="1501"/>
    </location>
</feature>
<feature type="compositionally biased region" description="Basic residues" evidence="1">
    <location>
        <begin position="1084"/>
        <end position="1093"/>
    </location>
</feature>
<feature type="compositionally biased region" description="Low complexity" evidence="1">
    <location>
        <begin position="2321"/>
        <end position="2334"/>
    </location>
</feature>
<feature type="region of interest" description="Disordered" evidence="1">
    <location>
        <begin position="1489"/>
        <end position="1510"/>
    </location>
</feature>
<feature type="region of interest" description="Disordered" evidence="1">
    <location>
        <begin position="799"/>
        <end position="821"/>
    </location>
</feature>
<protein>
    <submittedName>
        <fullName evidence="2">Uncharacterized protein</fullName>
    </submittedName>
</protein>
<feature type="compositionally biased region" description="Basic residues" evidence="1">
    <location>
        <begin position="760"/>
        <end position="772"/>
    </location>
</feature>
<gene>
    <name evidence="2" type="ORF">LSH36_640g01062</name>
</gene>
<keyword evidence="3" id="KW-1185">Reference proteome</keyword>
<feature type="compositionally biased region" description="Polar residues" evidence="1">
    <location>
        <begin position="710"/>
        <end position="739"/>
    </location>
</feature>
<comment type="caution">
    <text evidence="2">The sequence shown here is derived from an EMBL/GenBank/DDBJ whole genome shotgun (WGS) entry which is preliminary data.</text>
</comment>
<feature type="region of interest" description="Disordered" evidence="1">
    <location>
        <begin position="2957"/>
        <end position="2979"/>
    </location>
</feature>
<feature type="region of interest" description="Disordered" evidence="1">
    <location>
        <begin position="2803"/>
        <end position="2830"/>
    </location>
</feature>
<feature type="compositionally biased region" description="Basic residues" evidence="1">
    <location>
        <begin position="694"/>
        <end position="706"/>
    </location>
</feature>
<feature type="compositionally biased region" description="Polar residues" evidence="1">
    <location>
        <begin position="515"/>
        <end position="532"/>
    </location>
</feature>
<evidence type="ECO:0000313" key="3">
    <source>
        <dbReference type="Proteomes" id="UP001208570"/>
    </source>
</evidence>
<dbReference type="EMBL" id="JAODUP010000640">
    <property type="protein sequence ID" value="KAK2146006.1"/>
    <property type="molecule type" value="Genomic_DNA"/>
</dbReference>
<feature type="region of interest" description="Disordered" evidence="1">
    <location>
        <begin position="643"/>
        <end position="739"/>
    </location>
</feature>
<feature type="region of interest" description="Disordered" evidence="1">
    <location>
        <begin position="227"/>
        <end position="248"/>
    </location>
</feature>
<feature type="compositionally biased region" description="Basic residues" evidence="1">
    <location>
        <begin position="1549"/>
        <end position="1560"/>
    </location>
</feature>
<feature type="region of interest" description="Disordered" evidence="1">
    <location>
        <begin position="569"/>
        <end position="609"/>
    </location>
</feature>
<feature type="region of interest" description="Disordered" evidence="1">
    <location>
        <begin position="2405"/>
        <end position="2457"/>
    </location>
</feature>
<feature type="region of interest" description="Disordered" evidence="1">
    <location>
        <begin position="2843"/>
        <end position="2897"/>
    </location>
</feature>
<feature type="region of interest" description="Disordered" evidence="1">
    <location>
        <begin position="1396"/>
        <end position="1435"/>
    </location>
</feature>
<organism evidence="2 3">
    <name type="scientific">Paralvinella palmiformis</name>
    <dbReference type="NCBI Taxonomy" id="53620"/>
    <lineage>
        <taxon>Eukaryota</taxon>
        <taxon>Metazoa</taxon>
        <taxon>Spiralia</taxon>
        <taxon>Lophotrochozoa</taxon>
        <taxon>Annelida</taxon>
        <taxon>Polychaeta</taxon>
        <taxon>Sedentaria</taxon>
        <taxon>Canalipalpata</taxon>
        <taxon>Terebellida</taxon>
        <taxon>Terebelliformia</taxon>
        <taxon>Alvinellidae</taxon>
        <taxon>Paralvinella</taxon>
    </lineage>
</organism>
<feature type="region of interest" description="Disordered" evidence="1">
    <location>
        <begin position="1079"/>
        <end position="1112"/>
    </location>
</feature>
<feature type="compositionally biased region" description="Basic and acidic residues" evidence="1">
    <location>
        <begin position="2440"/>
        <end position="2453"/>
    </location>
</feature>
<sequence>MNVIRRPKTAQTPQRFKSFGSFGQFDTLIDGDSDDEVLEDLDEKLYATLCRYKSTPNIRKIPCAENRRVTYNPDVCHEKSNYRTRCQTLPNLLDTLADGISRQLTKSTEAIHNELIIKSIPAFEMDFDGFSSQHSSAHIPEPPLREEGNSSLNDSDFYLQYNRNAQRSVSTFLPQDDMEDTPGMKQNPALSFQKHLSGDGDVQCDVGKAQLTSYAQDTMRDYHPEHIREPRGQQQDTSLESAGNTNNSSWKQTSYVLEHNENVLAGNLKKDYPKIAPKPKVKKTKKTKNVVASGTSDVASAFSGLHTYENFGLLQSAGESLQSATDRLEEGFHPDHSSSAVLYAPDGTIFKLPMTGDGIQSSILRVFHEENQSDKPIKVKSKSGKRIKKKSTSLLKDNVGVNASDVDNSTVQGEYGASYSRSYHQTNTSPGIPSDYSSQSCNVYENIHEMNLNHQSGDHAMLQRDKQRGIGGQYYPSNTSFDTSYPKGSASLCEFDPDHHSSSIASGASIHSVPVTPTSPGTSSILMKQTNPRRNVVKSIPVMDAASLPVSNLPDQYFPTSISEAAAAEDGYTPGSGHRVGGRRPAQPPPPPPSSSLASPPPEMYLSNPTKLSHYNQQLTSQPASPDQICISDLDAIVPMSTDEMQQSQPESVHLDYSVPMDGQDAVSNTNVRKSPHRKGVSSSQKPDGSSLPKKPKVAKKPKQIKQKSLDTNYSAPSGLPQQLSSWQDNDVPQQPKETNINDIFQTPSADVQQEMHISQHVKRVKRMKNRSRSRDAPEMSMPVEEVWIDETPSVLKESNSYTLEQQPDVPDSPFTSSDIANASTPKMIKKKAPHSFSDGSLAPASGQLEAVEINIDNAVASSLPRGVGVWETDIDAADAGPTVVITGRTSPGESKKGKKVVKKKKKITKSVGDISSLVEPCLQPLNAQILETDIDGMRMVSEEPVEGAAGKLKTGKKKKKLNKSTGDINADLAKELVDIDIQLTENEKPKKKIKKKVTKSVGDLSQDLTSDGRLVNVDSSLPLHSFNDTQTLEQPKKKVKKVKKKTKSVGDLTSEEAMSVSVTNIDIDDGQKECVKTGVHPVEKKKKKKKSLKSLAAEDQAASQKTTGDGALVGTDEKREVLLGTSCETCIDDMFSERLDKQAVLASFSHETCIDDVIAPRREVQQAPYETCIDDVLPQPTEVQLMPRGETYETFIDDVLPQRVGQPVVQMGSPHETCIDDILPQSVQKENPPNETCIDDLFPQMAEKQPISVQDDYGRRDVINAKSFHASSSAQSEKENLYENINQLSYNINSFKSDIYDDSQKGMYEFGAEEMDALPETYKQPNVDQHMPEITETNVDADFYDPLPVSSRQGQTHEAGDSCIQSKCLEQGQDIDQLADQRLYAKETTIDDVFDGTQITSSPQELSMEPTISERWPEKPKKVKKKRSKSVERGKILQEDGTLLQSQLSLDSEKKVKRKKKKLTKSTGDLTDVGRVVVNIDIDMPSTKIQKDESADHHPTEGGTATRKVKKVKKKSITASSMSEEIPNFDQNAEPVAANLETDPDEKKKKKKVVKKKLHKSTGDLHMLPASLVPGQEIFVDNTDVTVVEPGRTEDSEKKKKRVVKKRVKKSTITVEETNVDDLVTTKMGDDRPSRLHDDDHAVVMTSSNITDVGVYSDQRPTSQEMKKRKVSKKSKMKSTSDLTDLSTMEVALVQETDTNDATVNGSAFPKPTALSGVDPTVKKKKKVVKKKINKSLSDLTQSGSSNLAEMEISFTQEADIGGISENITPIQDPLGVPETDLVEKKKKKVVKRKKLNKSLSDLSQLQSSTLVNFSALDEPVPPQTDNNDVTITVTPAQDTDGVTLIDGSQKRRKRVVKKKKANKSLSDLNEPLPSDMNLLINDTNVPAMMECSTDGSMQPSAGIVKEDVPKKRRTVKKKKSVGDQIDAIATIAGVDVSDVQQMDDVIIIQRGIDIDGSLLEEAQMTPIMQQEEAQTVMDESNTEPLPSASNLDDIFLDKETMNTVVGDVLVGSTLKDNAQGGETIGPYKDYTGKSQPPRDMSIILPAAQSIDIARITPMTDAANVLPNEISHQTPFTCINQTMENTEVIQRDYQDKRQKSKKEELVISAGMPSGYASAEIPSLIVSNKENKKTKKKKKKTSQDVVSDVTVEPMMSPIDISDIPLIDSDISDSVFEQRLNELNAPEKSPFQTETSISPVVEQGKSIAISPDRYEKKYPDLTVKQGKTIDVVVDELNNNTAELGSETIRTTEDGDINKQQVTCSTDLISQLLTQPPQEYKSDQGLPDGHSFSASQLPKKSYEAFKKPEAISIFHTSGTRQLSSETDQSSDSFSTEPMDGTSDRMGSIPVKVHRKKNYTPVQYRPWTDILFGTAKPKIKVTRKEPPSTERSLNSSFVDSSFDSQVEKWSDGKTSYTTEISDGIPVEVKSEPTASSQDEMEQDDHQKEQPRIERKSSLRKQTKSLENLLNAEEDGSFSMTTYNKYEDLDDDESTRNRIRTKSVDNLTLLQQRKRQVSTDRSIENKREHSKSTGCLLEGRIAKLARKTLTQELLYETVTTVEEVVVIKRPLDASVSLDRKESEMKKPKETKRNVSGKERRYLGSLVIVDIYDDKESATESSPVDVADESRESNYLTDTSMIQSAIGTIVSDFRRSSSASEKTDTSQEFSRHDDDTSSMRSSNMSTEIYSERQTMTDISNKELLTCDQSVEVVETCVTAKVSDVDVQKEESEVVAIQAKEVPVDVSPVHLQVIGQSSTAEVKPAFPVDSPVVIVTETCTIKQDVATLKQSVEISKDEGTQVNLEELEQYAEPKRESQEFSQQIPEERVSKEFSQQTPQEIVFQEFSQQIPEESSDDDEQEDDDDTSDDSATATDGESGDSYDAENADSSLEGPREAEADAEACHQVVLDAIVEEDQETDKEDTNLTENIHTTMITITEEITTIKSSAANTETTVCVNDQFGSEGDGTLPQNAHAEQPTHSKYQPTVGIEQGVGELCVGSEYNRNSYLETGVANRRREPY</sequence>
<feature type="region of interest" description="Disordered" evidence="1">
    <location>
        <begin position="2314"/>
        <end position="2344"/>
    </location>
</feature>
<feature type="region of interest" description="Disordered" evidence="1">
    <location>
        <begin position="760"/>
        <end position="779"/>
    </location>
</feature>
<dbReference type="Proteomes" id="UP001208570">
    <property type="component" value="Unassembled WGS sequence"/>
</dbReference>
<evidence type="ECO:0000256" key="1">
    <source>
        <dbReference type="SAM" id="MobiDB-lite"/>
    </source>
</evidence>
<evidence type="ECO:0000313" key="2">
    <source>
        <dbReference type="EMBL" id="KAK2146006.1"/>
    </source>
</evidence>
<feature type="compositionally biased region" description="Basic residues" evidence="1">
    <location>
        <begin position="1668"/>
        <end position="1678"/>
    </location>
</feature>
<feature type="compositionally biased region" description="Polar residues" evidence="1">
    <location>
        <begin position="232"/>
        <end position="248"/>
    </location>
</feature>
<feature type="compositionally biased region" description="Pro residues" evidence="1">
    <location>
        <begin position="586"/>
        <end position="603"/>
    </location>
</feature>
<reference evidence="2" key="1">
    <citation type="journal article" date="2023" name="Mol. Biol. Evol.">
        <title>Third-Generation Sequencing Reveals the Adaptive Role of the Epigenome in Three Deep-Sea Polychaetes.</title>
        <authorList>
            <person name="Perez M."/>
            <person name="Aroh O."/>
            <person name="Sun Y."/>
            <person name="Lan Y."/>
            <person name="Juniper S.K."/>
            <person name="Young C.R."/>
            <person name="Angers B."/>
            <person name="Qian P.Y."/>
        </authorList>
    </citation>
    <scope>NUCLEOTIDE SEQUENCE</scope>
    <source>
        <strain evidence="2">P08H-3</strain>
    </source>
</reference>
<feature type="compositionally biased region" description="Acidic residues" evidence="1">
    <location>
        <begin position="2871"/>
        <end position="2880"/>
    </location>
</feature>
<feature type="region of interest" description="Disordered" evidence="1">
    <location>
        <begin position="501"/>
        <end position="532"/>
    </location>
</feature>
<feature type="region of interest" description="Disordered" evidence="1">
    <location>
        <begin position="1660"/>
        <end position="1683"/>
    </location>
</feature>
<feature type="region of interest" description="Disordered" evidence="1">
    <location>
        <begin position="2648"/>
        <end position="2679"/>
    </location>
</feature>
<name>A0AAD9MW32_9ANNE</name>
<feature type="compositionally biased region" description="Low complexity" evidence="1">
    <location>
        <begin position="502"/>
        <end position="512"/>
    </location>
</feature>
<accession>A0AAD9MW32</accession>
<proteinExistence type="predicted"/>
<feature type="compositionally biased region" description="Basic and acidic residues" evidence="1">
    <location>
        <begin position="2656"/>
        <end position="2672"/>
    </location>
</feature>
<feature type="compositionally biased region" description="Acidic residues" evidence="1">
    <location>
        <begin position="2847"/>
        <end position="2862"/>
    </location>
</feature>
<feature type="region of interest" description="Disordered" evidence="1">
    <location>
        <begin position="1538"/>
        <end position="1560"/>
    </location>
</feature>